<evidence type="ECO:0000256" key="17">
    <source>
        <dbReference type="SAM" id="SignalP"/>
    </source>
</evidence>
<dbReference type="Pfam" id="PF07645">
    <property type="entry name" value="EGF_CA"/>
    <property type="match status" value="1"/>
</dbReference>
<evidence type="ECO:0000256" key="15">
    <source>
        <dbReference type="SAM" id="MobiDB-lite"/>
    </source>
</evidence>
<dbReference type="InterPro" id="IPR018097">
    <property type="entry name" value="EGF_Ca-bd_CS"/>
</dbReference>
<evidence type="ECO:0000259" key="19">
    <source>
        <dbReference type="PROSITE" id="PS50041"/>
    </source>
</evidence>
<reference evidence="20" key="1">
    <citation type="submission" date="2022-03" db="EMBL/GenBank/DDBJ databases">
        <authorList>
            <person name="Alioto T."/>
            <person name="Alioto T."/>
            <person name="Gomez Garrido J."/>
        </authorList>
    </citation>
    <scope>NUCLEOTIDE SEQUENCE</scope>
</reference>
<keyword evidence="5 16" id="KW-0812">Transmembrane</keyword>
<keyword evidence="11" id="KW-1015">Disulfide bond</keyword>
<dbReference type="SUPFAM" id="SSF57184">
    <property type="entry name" value="Growth factor receptor domain"/>
    <property type="match status" value="1"/>
</dbReference>
<dbReference type="InterPro" id="IPR009030">
    <property type="entry name" value="Growth_fac_rcpt_cys_sf"/>
</dbReference>
<dbReference type="Gene3D" id="2.10.25.10">
    <property type="entry name" value="Laminin"/>
    <property type="match status" value="5"/>
</dbReference>
<dbReference type="PROSITE" id="PS50041">
    <property type="entry name" value="C_TYPE_LECTIN_2"/>
    <property type="match status" value="1"/>
</dbReference>
<dbReference type="InterPro" id="IPR026823">
    <property type="entry name" value="cEGF"/>
</dbReference>
<proteinExistence type="predicted"/>
<evidence type="ECO:0000256" key="8">
    <source>
        <dbReference type="ARBA" id="ARBA00022737"/>
    </source>
</evidence>
<keyword evidence="4" id="KW-0254">Endocytosis</keyword>
<dbReference type="SMART" id="SM00179">
    <property type="entry name" value="EGF_CA"/>
    <property type="match status" value="4"/>
</dbReference>
<evidence type="ECO:0000256" key="3">
    <source>
        <dbReference type="ARBA" id="ARBA00022553"/>
    </source>
</evidence>
<protein>
    <submittedName>
        <fullName evidence="20">Complement component C1q receptor</fullName>
    </submittedName>
</protein>
<evidence type="ECO:0000256" key="6">
    <source>
        <dbReference type="ARBA" id="ARBA00022729"/>
    </source>
</evidence>
<organism evidence="20 21">
    <name type="scientific">Pelobates cultripes</name>
    <name type="common">Western spadefoot toad</name>
    <dbReference type="NCBI Taxonomy" id="61616"/>
    <lineage>
        <taxon>Eukaryota</taxon>
        <taxon>Metazoa</taxon>
        <taxon>Chordata</taxon>
        <taxon>Craniata</taxon>
        <taxon>Vertebrata</taxon>
        <taxon>Euteleostomi</taxon>
        <taxon>Amphibia</taxon>
        <taxon>Batrachia</taxon>
        <taxon>Anura</taxon>
        <taxon>Pelobatoidea</taxon>
        <taxon>Pelobatidae</taxon>
        <taxon>Pelobates</taxon>
    </lineage>
</organism>
<dbReference type="PROSITE" id="PS50026">
    <property type="entry name" value="EGF_3"/>
    <property type="match status" value="2"/>
</dbReference>
<dbReference type="InterPro" id="IPR051505">
    <property type="entry name" value="C-type_lectin_domain"/>
</dbReference>
<dbReference type="GO" id="GO:0016020">
    <property type="term" value="C:membrane"/>
    <property type="evidence" value="ECO:0007669"/>
    <property type="project" value="UniProtKB-SubCell"/>
</dbReference>
<dbReference type="AlphaFoldDB" id="A0AAD1RHR2"/>
<dbReference type="PANTHER" id="PTHR14789:SF8">
    <property type="entry name" value="C-TYPE LECTIN DOMAIN FAMILY 14 MEMBER A PRECURSOR-RELATED"/>
    <property type="match status" value="1"/>
</dbReference>
<keyword evidence="12 20" id="KW-0675">Receptor</keyword>
<accession>A0AAD1RHR2</accession>
<evidence type="ECO:0000256" key="13">
    <source>
        <dbReference type="ARBA" id="ARBA00023180"/>
    </source>
</evidence>
<keyword evidence="21" id="KW-1185">Reference proteome</keyword>
<evidence type="ECO:0000256" key="16">
    <source>
        <dbReference type="SAM" id="Phobius"/>
    </source>
</evidence>
<feature type="domain" description="EGF-like" evidence="18">
    <location>
        <begin position="363"/>
        <end position="401"/>
    </location>
</feature>
<dbReference type="PROSITE" id="PS01186">
    <property type="entry name" value="EGF_2"/>
    <property type="match status" value="3"/>
</dbReference>
<feature type="chain" id="PRO_5042099136" evidence="17">
    <location>
        <begin position="24"/>
        <end position="595"/>
    </location>
</feature>
<evidence type="ECO:0000256" key="7">
    <source>
        <dbReference type="ARBA" id="ARBA00022734"/>
    </source>
</evidence>
<dbReference type="PROSITE" id="PS01187">
    <property type="entry name" value="EGF_CA"/>
    <property type="match status" value="1"/>
</dbReference>
<evidence type="ECO:0000256" key="1">
    <source>
        <dbReference type="ARBA" id="ARBA00004479"/>
    </source>
</evidence>
<feature type="compositionally biased region" description="Polar residues" evidence="15">
    <location>
        <begin position="463"/>
        <end position="481"/>
    </location>
</feature>
<dbReference type="SMART" id="SM00181">
    <property type="entry name" value="EGF"/>
    <property type="match status" value="5"/>
</dbReference>
<sequence length="595" mass="65664">MVLPQLKLIFLAVLLLLLLGTYADDQSNCVNNVCYTVHLGKQNFQNAKDKCIYNGGDLVTIKSQEEAEHVKNLLLQLNSSLTDTPLKLWIGLQLNKNKCYVPHKLLKGFSWVTGDKETEESQFSNWMQEPRSTCTQARCVTIHLDFMSTENYKWLDGKCINPVDGYLCKFQFKGMCKPVALAGPGNVEYFAPIEMSTASLSSLPHGSMATIRCEDNSVSQIVCKEHEDGNGFHWDSEGPLCASPNLGCDYNNGGCEQECIRDSITGSVHCGCRDGYVLASDLISCVLPQNCQSNPCQHRCTNSYQGYECTCIEGYELSENKLNCTDIDECQQKPCQQVCTNTLGSFECSCKTGYILHDNKCVDQDECINSPCEHGCLNTAGSFYCSCKNGYEVGNDGLTCHDVNECTKSPCAEMCSNVPGSYVCFCPDGFLLSSDGISCYPDTLNQNTNTNGQVGQEMKPKGNQTITSFDNTDHSTTSPMSPDSLKDASVIENTIQLVTSPMTSEFDSSSGDELVDKVSTDQTPEHRTLILISTICACGVLLLLAVVAGIVCYKRRNSEKEDDYKPPSATDNYCWVPEQSENKVPNNEYGNDFRR</sequence>
<evidence type="ECO:0000256" key="10">
    <source>
        <dbReference type="ARBA" id="ARBA00023136"/>
    </source>
</evidence>
<keyword evidence="9 16" id="KW-1133">Transmembrane helix</keyword>
<keyword evidence="2 14" id="KW-0245">EGF-like domain</keyword>
<dbReference type="PANTHER" id="PTHR14789">
    <property type="entry name" value="CHONDROLECTIN VARIANT CHODLFDELTAE"/>
    <property type="match status" value="1"/>
</dbReference>
<dbReference type="SUPFAM" id="SSF56436">
    <property type="entry name" value="C-type lectin-like"/>
    <property type="match status" value="1"/>
</dbReference>
<dbReference type="InterPro" id="IPR000742">
    <property type="entry name" value="EGF"/>
</dbReference>
<keyword evidence="7" id="KW-0430">Lectin</keyword>
<keyword evidence="3" id="KW-0597">Phosphoprotein</keyword>
<dbReference type="InterPro" id="IPR001881">
    <property type="entry name" value="EGF-like_Ca-bd_dom"/>
</dbReference>
<keyword evidence="8" id="KW-0677">Repeat</keyword>
<dbReference type="FunFam" id="2.10.25.10:FF:000009">
    <property type="entry name" value="Low-density lipoprotein receptor isoform 1"/>
    <property type="match status" value="1"/>
</dbReference>
<dbReference type="GO" id="GO:0006897">
    <property type="term" value="P:endocytosis"/>
    <property type="evidence" value="ECO:0007669"/>
    <property type="project" value="UniProtKB-KW"/>
</dbReference>
<dbReference type="InterPro" id="IPR000152">
    <property type="entry name" value="EGF-type_Asp/Asn_hydroxyl_site"/>
</dbReference>
<dbReference type="InterPro" id="IPR049883">
    <property type="entry name" value="NOTCH1_EGF-like"/>
</dbReference>
<dbReference type="SMART" id="SM00034">
    <property type="entry name" value="CLECT"/>
    <property type="match status" value="1"/>
</dbReference>
<dbReference type="Pfam" id="PF12662">
    <property type="entry name" value="cEGF"/>
    <property type="match status" value="1"/>
</dbReference>
<keyword evidence="6 17" id="KW-0732">Signal</keyword>
<evidence type="ECO:0000256" key="11">
    <source>
        <dbReference type="ARBA" id="ARBA00023157"/>
    </source>
</evidence>
<evidence type="ECO:0000313" key="21">
    <source>
        <dbReference type="Proteomes" id="UP001295444"/>
    </source>
</evidence>
<gene>
    <name evidence="20" type="ORF">PECUL_23A036920</name>
</gene>
<comment type="subcellular location">
    <subcellularLocation>
        <location evidence="1">Membrane</location>
        <topology evidence="1">Single-pass type I membrane protein</topology>
    </subcellularLocation>
</comment>
<evidence type="ECO:0000256" key="5">
    <source>
        <dbReference type="ARBA" id="ARBA00022692"/>
    </source>
</evidence>
<dbReference type="GO" id="GO:0005509">
    <property type="term" value="F:calcium ion binding"/>
    <property type="evidence" value="ECO:0007669"/>
    <property type="project" value="InterPro"/>
</dbReference>
<keyword evidence="10 16" id="KW-0472">Membrane</keyword>
<dbReference type="Gene3D" id="3.10.100.10">
    <property type="entry name" value="Mannose-Binding Protein A, subunit A"/>
    <property type="match status" value="1"/>
</dbReference>
<dbReference type="InterPro" id="IPR001304">
    <property type="entry name" value="C-type_lectin-like"/>
</dbReference>
<dbReference type="InterPro" id="IPR016186">
    <property type="entry name" value="C-type_lectin-like/link_sf"/>
</dbReference>
<dbReference type="SUPFAM" id="SSF57196">
    <property type="entry name" value="EGF/Laminin"/>
    <property type="match status" value="1"/>
</dbReference>
<evidence type="ECO:0000259" key="18">
    <source>
        <dbReference type="PROSITE" id="PS50026"/>
    </source>
</evidence>
<dbReference type="PROSITE" id="PS00010">
    <property type="entry name" value="ASX_HYDROXYL"/>
    <property type="match status" value="4"/>
</dbReference>
<comment type="caution">
    <text evidence="14">Lacks conserved residue(s) required for the propagation of feature annotation.</text>
</comment>
<feature type="region of interest" description="Disordered" evidence="15">
    <location>
        <begin position="558"/>
        <end position="595"/>
    </location>
</feature>
<evidence type="ECO:0000256" key="4">
    <source>
        <dbReference type="ARBA" id="ARBA00022583"/>
    </source>
</evidence>
<feature type="domain" description="C-type lectin" evidence="19">
    <location>
        <begin position="30"/>
        <end position="159"/>
    </location>
</feature>
<dbReference type="EMBL" id="OW240913">
    <property type="protein sequence ID" value="CAH2255286.1"/>
    <property type="molecule type" value="Genomic_DNA"/>
</dbReference>
<evidence type="ECO:0000256" key="9">
    <source>
        <dbReference type="ARBA" id="ARBA00022989"/>
    </source>
</evidence>
<evidence type="ECO:0000313" key="20">
    <source>
        <dbReference type="EMBL" id="CAH2255286.1"/>
    </source>
</evidence>
<dbReference type="Proteomes" id="UP001295444">
    <property type="component" value="Chromosome 02"/>
</dbReference>
<evidence type="ECO:0000256" key="14">
    <source>
        <dbReference type="PROSITE-ProRule" id="PRU00076"/>
    </source>
</evidence>
<feature type="region of interest" description="Disordered" evidence="15">
    <location>
        <begin position="463"/>
        <end position="485"/>
    </location>
</feature>
<evidence type="ECO:0000256" key="12">
    <source>
        <dbReference type="ARBA" id="ARBA00023170"/>
    </source>
</evidence>
<feature type="signal peptide" evidence="17">
    <location>
        <begin position="1"/>
        <end position="23"/>
    </location>
</feature>
<dbReference type="CDD" id="cd00054">
    <property type="entry name" value="EGF_CA"/>
    <property type="match status" value="2"/>
</dbReference>
<name>A0AAD1RHR2_PELCU</name>
<keyword evidence="13" id="KW-0325">Glycoprotein</keyword>
<evidence type="ECO:0000256" key="2">
    <source>
        <dbReference type="ARBA" id="ARBA00022536"/>
    </source>
</evidence>
<dbReference type="FunFam" id="2.10.25.10:FF:000005">
    <property type="entry name" value="Fibrillin 2"/>
    <property type="match status" value="1"/>
</dbReference>
<feature type="transmembrane region" description="Helical" evidence="16">
    <location>
        <begin position="529"/>
        <end position="553"/>
    </location>
</feature>
<dbReference type="GO" id="GO:0030246">
    <property type="term" value="F:carbohydrate binding"/>
    <property type="evidence" value="ECO:0007669"/>
    <property type="project" value="UniProtKB-KW"/>
</dbReference>
<feature type="domain" description="EGF-like" evidence="18">
    <location>
        <begin position="326"/>
        <end position="362"/>
    </location>
</feature>
<dbReference type="InterPro" id="IPR016187">
    <property type="entry name" value="CTDL_fold"/>
</dbReference>